<keyword evidence="3" id="KW-0880">Kelch repeat</keyword>
<reference evidence="18" key="1">
    <citation type="journal article" date="2011" name="PLoS Biol.">
        <title>Gene gain and loss during evolution of obligate parasitism in the white rust pathogen of Arabidopsis thaliana.</title>
        <authorList>
            <person name="Kemen E."/>
            <person name="Gardiner A."/>
            <person name="Schultz-Larsen T."/>
            <person name="Kemen A.C."/>
            <person name="Balmuth A.L."/>
            <person name="Robert-Seilaniantz A."/>
            <person name="Bailey K."/>
            <person name="Holub E."/>
            <person name="Studholme D.J."/>
            <person name="Maclean D."/>
            <person name="Jones J.D."/>
        </authorList>
    </citation>
    <scope>NUCLEOTIDE SEQUENCE</scope>
</reference>
<dbReference type="Gene3D" id="2.60.40.10">
    <property type="entry name" value="Immunoglobulins"/>
    <property type="match status" value="2"/>
</dbReference>
<dbReference type="SUPFAM" id="SSF117281">
    <property type="entry name" value="Kelch motif"/>
    <property type="match status" value="2"/>
</dbReference>
<organism evidence="18">
    <name type="scientific">Albugo laibachii Nc14</name>
    <dbReference type="NCBI Taxonomy" id="890382"/>
    <lineage>
        <taxon>Eukaryota</taxon>
        <taxon>Sar</taxon>
        <taxon>Stramenopiles</taxon>
        <taxon>Oomycota</taxon>
        <taxon>Peronosporomycetes</taxon>
        <taxon>Albuginales</taxon>
        <taxon>Albuginaceae</taxon>
        <taxon>Albugo</taxon>
    </lineage>
</organism>
<evidence type="ECO:0000256" key="8">
    <source>
        <dbReference type="ARBA" id="ARBA00022840"/>
    </source>
</evidence>
<dbReference type="PANTHER" id="PTHR45703:SF8">
    <property type="entry name" value="DYNEINS HEAVY CHAIN"/>
    <property type="match status" value="1"/>
</dbReference>
<dbReference type="InterPro" id="IPR042219">
    <property type="entry name" value="AAA_lid_11_sf"/>
</dbReference>
<evidence type="ECO:0000313" key="18">
    <source>
        <dbReference type="EMBL" id="CCA15472.1"/>
    </source>
</evidence>
<dbReference type="Gene3D" id="1.20.920.20">
    <property type="match status" value="1"/>
</dbReference>
<dbReference type="InterPro" id="IPR013602">
    <property type="entry name" value="Dynein_heavy_linker"/>
</dbReference>
<dbReference type="Gene3D" id="1.10.472.130">
    <property type="match status" value="1"/>
</dbReference>
<dbReference type="Gene3D" id="1.10.8.720">
    <property type="entry name" value="Region D6 of dynein motor"/>
    <property type="match status" value="1"/>
</dbReference>
<gene>
    <name evidence="18" type="primary">AlNc14C12G1413</name>
    <name evidence="18" type="ORF">ALNC14_016150</name>
</gene>
<dbReference type="InterPro" id="IPR015915">
    <property type="entry name" value="Kelch-typ_b-propeller"/>
</dbReference>
<dbReference type="SMART" id="SM00612">
    <property type="entry name" value="Kelch"/>
    <property type="match status" value="3"/>
</dbReference>
<keyword evidence="4" id="KW-0963">Cytoplasm</keyword>
<dbReference type="GO" id="GO:0007018">
    <property type="term" value="P:microtubule-based movement"/>
    <property type="evidence" value="ECO:0007669"/>
    <property type="project" value="InterPro"/>
</dbReference>
<dbReference type="SUPFAM" id="SSF81296">
    <property type="entry name" value="E set domains"/>
    <property type="match status" value="2"/>
</dbReference>
<dbReference type="GO" id="GO:0051959">
    <property type="term" value="F:dynein light intermediate chain binding"/>
    <property type="evidence" value="ECO:0007669"/>
    <property type="project" value="InterPro"/>
</dbReference>
<evidence type="ECO:0000256" key="11">
    <source>
        <dbReference type="ARBA" id="ARBA00023069"/>
    </source>
</evidence>
<sequence>MPIGYGFEPEVVWNSPKQTGDIPVKRSGHSLTLKSADSETTAYLFGGCDHKAIPGPTNDLYKLDITGNAFSWTRISSSSNATEDCPPPRWRHSAVMYRNRYLVIFGGFAADKRMNDVWVFDSTTRAWEQKYAQGVWEGLPQCRGAHTATLLGHKMYIFGGYGGAGYGRTDFNDLHVLDLEQWRWEEISTDGDRPEPRSGHQTCVINESQLIVIGGWNSLKQFQDTYIFDLNDRKWKQATVKTPMPIWNHACISVISGPQWKVFMFGGSSGDVAESSSIPGSFLNSIMVLNTGTMTWSSPPVKGDPPQPRADTSIILDTTNNRILVFGGWANRWFSDLHVLQVGEIIGPSYAISSIEPSSGPITGNTKVIISGFKFNSPTATVRFAVAKGYADVIGSVVSSTRIEAAAPNFEKYGSLQSEVRVSLNGAAYTNVCTKFKFHSVSIASKTVAFGPSIISTLNTLSVVGNPTILVIQARDKDNLPRDCGGDEFSITLTPVPDTDQASPLNVESFEVTNTQDKADGTYIVTFTPPQAGTWNISIEFKGTYNGHAGHIRGSPFQATFVSGSDASASKRSGELMPSIMTEKDFDNSDLIRTFMAGLSRRSTEYRRVLVDLRKEIISHETSGLDILRRTKETLRRLESEKGSNQLLLDQSRQWMTHLKRIGAPVDKELSEIEHIEKQFTEVLKQIPITEQNIQEPTRIFSEKTEETMAMYHQSIVQKSVTLKKNDFWSSQLEPDKALERIQQYISDWENDMKECDEKTKLCQTFGFAHIMDDSITLMQKMRSDVEALAKVWSIVKRARIFVGQANEMVFQQADVNHLQIENQSMLKELKKTPKDVQWCEAYTTILLECQAFEKTHPLIRSLLASYMQTRHWNRIMAHTGTFTTPKEDPTQRLGVLLSRNLYRFTSEITEICYEAEKEQELELRLNDLEGIWAQVNWEMTPYNQKATIECEAGEEATQPAANNSEAFVPLLKISEENFELLETHQIDVQTMSASPYQSEFEARVTDLQIGLSSINEVVVLLSDIQRSWSYLEPLFIQSEEVKKQLPELTLDFEEIDVQVRVILWEAWQTRNVKQSSTKPDLLRQLGKLMEALDQCKSRLKEFLDGRRRQFPRFYFMSEADLLDILSNGAHPERIMPHCSKIFLATKTLTLTHDRDKDSNQRPVATQFVAGVGQEVVDFVEPLKLEGEAEIYLDVILSAMRSTLAQQITRSLKSYTEMSRVDWINQKDSTGKIMDAAQIILLAAGIHYVQEVELAFHRMSMDNDKDAMMQYNKKQETQLEDLIRLSQSNISSAERQRVMVLITMDAHGRDIVANMIRGGVEDASSFQWQSQLKHYFSPAQGSFLKRDKAFSGPNGERAQILICDAGMPYDYEYLGNGPRLVITPLTDRIYVTATQALNLKMGCAPAGPAGTGKTETTKDLANALGKVCYVFNCSPEMDYKSLGNIFKGLASSGSWGCFDEFNRLVPEVLSVCSVQFKAVCDACKADDEVFLLEGDRINLDPTVGAFITMNPGYLGRSELPEGLKALFRPMTVMVPDLVLICENMLMAEGFTQAKILASKFYGLYSLLGQLLSKQLHYDWGLRAVKSVLVVAGAFKRAEPDIPEIDLLMRALRDFNIPKIVTEDSVIFFGLLGDLFPRQDPNIDVRNDPPRKRDVELETMVQDAARAIQNSPRPEFMLKVVQLAELLAIRHCVFVMGPPACGKTETWKTLKKARELMGTSMEVQDLNPKAVSTNELYGYIVLKTREWKDGLLSRIMRDLGSRRRDNGEEDESPKWIILDGDLDANWIESMNSVMDDNRMLTLASNERIPLKSHMRMIFEIRDLMYATPATVSRAGILYISTLEGYQWRCLIDSWLQRHSSSNQLQRRDSEAPAMTPTANSAVVRKGILLFSADIGGKLTALFEQYIEPTLRFFKKKLRPIVPVEETTLITNLLNMLDCLLTPQVVQDFNLMQSTFVFCCVWAFGSILTLSDDGTDYAIEFSTWWKTQWKDVKLVTSASNTVFDFWLDVDSAKFNSWAKSPYFYTESYQSPAPINQITVPTTETASIAFWLEKLLIKQIPVMICGPAGTGKTQNVVGMLKKLSKDDANTAFRYASINFNFYTTSAILQQAMMSQLERKTGSNLGPPGKASLIFFIDDLNLPEVDLYNTQSAISLSRQVLEYKHWFDRSKLQQQNILNVQFAAAINPTAGSFLIDPRLQRHFCTFAMGMPEAPSLVTIYETFLSGHLAGFNEELSNSTFTNALIKAALMLHTNVVSTFRKTAANFHYEFNVRHLSNVFQGLITSSKQRFQTTEKFIFLWLHESERTYGDRLVCKADLEKYSHLVQLQVKRSFPSCNISRYFAAKNAWPLLFCHFTKDGDSEYDQVMEPSLEVLKTNLQHQLKEYNSNENNSAMHLDLFDDAIRHVARIVRILKNDGGHALLVGVGGSGKRSLARLASYICGYAVVQVTISSKYGENEFKEDLKKMHLQIAEMLSRNEEDAGIVFMLTDSQITNEKFLIYLNDLLASGEIPDLLAVEDYDTIVGSITPVIQTKDRKEIINFFQAQLRQRLHLCLCFSPVGDDFRNRARKFPALVNCTVIDWFQPWPHEALLSVGREKLREINDLLGPEDSCAGIENFMPYSFQSVNQCAERFFQVERRHVYTTPKSYLELLQLYKKILKQKFEEYTTAIDRLEKGLQKLKETGETVSRLEVELKVKLEAAEDKKSVASQIAETVNLEKARVEVESKKASDEADKCAVIQAEVIEKQRSTSEDLAKAEPAVQQAMEALNSLNKKDLGECKTMSKPPTGVDEIFAATMVLLAGVHPNVQVTKTGKVKDVKWDTVKKQLLGNIPEYIEYLVNFKSVVDDGKVPVLNWREVREFLDKEYFNPEVILTKNKAAAGLCSWVINIVMYYDILTTVEPKRQALAAANLELEAANKRLVEVTTLVAELQAKLDKLLEEAAAAEKEKEEAIASVEQGNRKMKLAGTLTKDLSSENIRWGVNVLQLQKEKDLLVGDVLLACAFISYIGPFTKPFRDELISKHWVPYLREAANGSSIAMSEEANPLAILTNDAQIAEWNTQKLPSDRVSTENGAIVVTTVSMGRRPLIIDPQLQAIAWIREMEAKNNLIIVRAGQKMWIDRLKVAIGTDGAFLIENLGEKIDPILAPVIQRSTCRRGARLEIQIGDASVPYNENFHLYLHTKLGNPHYPPEIQAECTIVNFTVTALGLEDQLLNLVVSKERADLAIKRENLIHQQNQGKIELKKLEDDILFYLASADDDITNNQPLISILSDTKHKAQLTQKSMEAAKKTQESVNITSEKYRSIASRGSLLFFLMNDISKVHSYYIYSLASFQQVFLQGIYCVPIQRAPIAVEVEDEDATQAETNDQEDALDLSDDEMKHRCDALMQSITRCVYNYVRRGLFERDKLTVAMMLCLTILIKDNVLFPAEVEHFLISKAHPDAGNAGMASEWLSSALWSKLKALETLKCFSGLGDAIQNDPDEWRKWFAAEDAEKHPISGDFASLSGFQRIVLLRCIRPDRVTNALRAFISDTLGESYVTQAPFDMDATYQETNFAIPIFFVLFPGVDPTSWVETLGRTKRVGVEYNNFINISMGQGQEAYAQESLARLSSQGGWIILQNVHLMQSWLPTLERQLEEIATEGAHDNFRCFISAEPPPLPDMLNIPESLLQSCIKVANEAPADIQSNLRRAWSNFSQEKIDSCSKPREYKACLFALCWFHAIVLGRRRFGQQGWSRAYSFNTGDLSICANILQSYLDANEAVPWDDLRYIFGEIMYGGHITDSWDRRTNNTYLNVLLHPHLMSGMELGPGFVSPNPVDFDFNAYATYIDKDMVPEAPPLFGLHLNAEIGYLTTTCETLCYTIVTVRGGVSDGDADGDKTLALSLAIDDFEARCPECFSMLDVVEAATPLLTQEHGPFVVVLLQECSQMNVLLEEIKTSLRDLKKGLYGQLNMSQAMEDLATAIGLNEVPGRNPFSLCKWEKKAWPSKKSLSSWFQDMIARYAQLEAWKSDFNTPFSMWLPGLFNPTAFTTACLQVTSRRRLLPLNQMTVETHVTVFQDVSQANYHPDDGVFVHGLILEGARWSTSDEIIDRVIVGEQPATECGGMLLDSFPKQLLWPMPIVYVKAVQTKPQWEPTSVGYLRHDPSLYECPVYLTRFRGPTYIFLATLPTDSGREKWILRGVAIVFQDDN</sequence>
<keyword evidence="14" id="KW-0966">Cell projection</keyword>
<dbReference type="Gene3D" id="1.10.287.2620">
    <property type="match status" value="1"/>
</dbReference>
<keyword evidence="8" id="KW-0067">ATP-binding</keyword>
<feature type="coiled-coil region" evidence="16">
    <location>
        <begin position="2901"/>
        <end position="2956"/>
    </location>
</feature>
<dbReference type="InterPro" id="IPR041589">
    <property type="entry name" value="DNAH3_AAA_lid_1"/>
</dbReference>
<feature type="repeat" description="Filamin" evidence="15">
    <location>
        <begin position="439"/>
        <end position="561"/>
    </location>
</feature>
<evidence type="ECO:0000256" key="12">
    <source>
        <dbReference type="ARBA" id="ARBA00023175"/>
    </source>
</evidence>
<dbReference type="InterPro" id="IPR014756">
    <property type="entry name" value="Ig_E-set"/>
</dbReference>
<dbReference type="InterPro" id="IPR026983">
    <property type="entry name" value="DHC"/>
</dbReference>
<evidence type="ECO:0000256" key="2">
    <source>
        <dbReference type="ARBA" id="ARBA00008887"/>
    </source>
</evidence>
<comment type="subcellular location">
    <subcellularLocation>
        <location evidence="1">Cytoplasm</location>
        <location evidence="1">Cytoskeleton</location>
        <location evidence="1">Cilium axoneme</location>
    </subcellularLocation>
</comment>
<dbReference type="FunFam" id="3.40.50.300:FF:000738">
    <property type="entry name" value="Dynein heavy chain axonemal"/>
    <property type="match status" value="1"/>
</dbReference>
<dbReference type="InterPro" id="IPR024317">
    <property type="entry name" value="Dynein_heavy_chain_D4_dom"/>
</dbReference>
<keyword evidence="9" id="KW-0243">Dynein</keyword>
<reference evidence="18" key="2">
    <citation type="submission" date="2011-02" db="EMBL/GenBank/DDBJ databases">
        <authorList>
            <person name="MacLean D."/>
        </authorList>
    </citation>
    <scope>NUCLEOTIDE SEQUENCE</scope>
</reference>
<name>F0W335_9STRA</name>
<dbReference type="GO" id="GO:0005524">
    <property type="term" value="F:ATP binding"/>
    <property type="evidence" value="ECO:0007669"/>
    <property type="project" value="UniProtKB-KW"/>
</dbReference>
<dbReference type="Gene3D" id="1.20.140.100">
    <property type="entry name" value="Dynein heavy chain, N-terminal domain 2"/>
    <property type="match status" value="1"/>
</dbReference>
<dbReference type="PANTHER" id="PTHR45703">
    <property type="entry name" value="DYNEIN HEAVY CHAIN"/>
    <property type="match status" value="1"/>
</dbReference>
<dbReference type="InterPro" id="IPR027417">
    <property type="entry name" value="P-loop_NTPase"/>
</dbReference>
<dbReference type="SUPFAM" id="SSF52540">
    <property type="entry name" value="P-loop containing nucleoside triphosphate hydrolases"/>
    <property type="match status" value="4"/>
</dbReference>
<dbReference type="FunFam" id="1.10.8.710:FF:000007">
    <property type="entry name" value="Putative dynein heavy chain"/>
    <property type="match status" value="1"/>
</dbReference>
<dbReference type="InterPro" id="IPR001298">
    <property type="entry name" value="Filamin/ABP280_rpt"/>
</dbReference>
<dbReference type="Pfam" id="PF08393">
    <property type="entry name" value="DHC_N2"/>
    <property type="match status" value="1"/>
</dbReference>
<evidence type="ECO:0000256" key="4">
    <source>
        <dbReference type="ARBA" id="ARBA00022490"/>
    </source>
</evidence>
<comment type="similarity">
    <text evidence="2">Belongs to the dynein heavy chain family.</text>
</comment>
<dbReference type="Pfam" id="PF12775">
    <property type="entry name" value="AAA_7"/>
    <property type="match status" value="1"/>
</dbReference>
<dbReference type="FunFam" id="1.10.8.720:FF:000002">
    <property type="entry name" value="Dynein heavy chain 9, axonemal"/>
    <property type="match status" value="1"/>
</dbReference>
<dbReference type="InterPro" id="IPR043157">
    <property type="entry name" value="Dynein_AAA1S"/>
</dbReference>
<keyword evidence="13" id="KW-0206">Cytoskeleton</keyword>
<dbReference type="InterPro" id="IPR042222">
    <property type="entry name" value="Dynein_2_N"/>
</dbReference>
<dbReference type="Pfam" id="PF12781">
    <property type="entry name" value="AAA_9"/>
    <property type="match status" value="1"/>
</dbReference>
<dbReference type="Pfam" id="PF13415">
    <property type="entry name" value="Beta-prop_FBX42"/>
    <property type="match status" value="1"/>
</dbReference>
<dbReference type="GO" id="GO:0008569">
    <property type="term" value="F:minus-end-directed microtubule motor activity"/>
    <property type="evidence" value="ECO:0007669"/>
    <property type="project" value="InterPro"/>
</dbReference>
<dbReference type="GO" id="GO:0045505">
    <property type="term" value="F:dynein intermediate chain binding"/>
    <property type="evidence" value="ECO:0007669"/>
    <property type="project" value="InterPro"/>
</dbReference>
<dbReference type="Pfam" id="PF00630">
    <property type="entry name" value="Filamin"/>
    <property type="match status" value="1"/>
</dbReference>
<protein>
    <submittedName>
        <fullName evidence="18">GF18527 putative</fullName>
    </submittedName>
</protein>
<dbReference type="Gene3D" id="1.20.1270.280">
    <property type="match status" value="1"/>
</dbReference>
<dbReference type="InterPro" id="IPR002909">
    <property type="entry name" value="IPT_dom"/>
</dbReference>
<keyword evidence="10 16" id="KW-0175">Coiled coil</keyword>
<dbReference type="CDD" id="cd00102">
    <property type="entry name" value="IPT"/>
    <property type="match status" value="1"/>
</dbReference>
<dbReference type="Pfam" id="PF17857">
    <property type="entry name" value="AAA_lid_1"/>
    <property type="match status" value="1"/>
</dbReference>
<dbReference type="Gene3D" id="6.10.140.1060">
    <property type="match status" value="1"/>
</dbReference>
<dbReference type="Pfam" id="PF18198">
    <property type="entry name" value="AAA_lid_11"/>
    <property type="match status" value="1"/>
</dbReference>
<dbReference type="Gene3D" id="3.10.490.20">
    <property type="match status" value="1"/>
</dbReference>
<dbReference type="GO" id="GO:0005930">
    <property type="term" value="C:axoneme"/>
    <property type="evidence" value="ECO:0007669"/>
    <property type="project" value="UniProtKB-SubCell"/>
</dbReference>
<evidence type="ECO:0000256" key="6">
    <source>
        <dbReference type="ARBA" id="ARBA00022737"/>
    </source>
</evidence>
<dbReference type="Gene3D" id="3.20.180.20">
    <property type="entry name" value="Dynein heavy chain, N-terminal domain 2"/>
    <property type="match status" value="1"/>
</dbReference>
<keyword evidence="11" id="KW-0969">Cilium</keyword>
<accession>F0W335</accession>
<evidence type="ECO:0000259" key="17">
    <source>
        <dbReference type="SMART" id="SM00382"/>
    </source>
</evidence>
<dbReference type="InterPro" id="IPR035706">
    <property type="entry name" value="AAA_9"/>
</dbReference>
<keyword evidence="12" id="KW-0505">Motor protein</keyword>
<dbReference type="FunFam" id="3.40.50.300:FF:002141">
    <property type="entry name" value="Dynein heavy chain"/>
    <property type="match status" value="1"/>
</dbReference>
<evidence type="ECO:0000256" key="3">
    <source>
        <dbReference type="ARBA" id="ARBA00022441"/>
    </source>
</evidence>
<dbReference type="Pfam" id="PF03028">
    <property type="entry name" value="Dynein_heavy"/>
    <property type="match status" value="1"/>
</dbReference>
<dbReference type="InterPro" id="IPR006652">
    <property type="entry name" value="Kelch_1"/>
</dbReference>
<dbReference type="Gene3D" id="2.120.10.80">
    <property type="entry name" value="Kelch-type beta propeller"/>
    <property type="match status" value="2"/>
</dbReference>
<dbReference type="InterPro" id="IPR004273">
    <property type="entry name" value="Dynein_heavy_D6_P-loop"/>
</dbReference>
<dbReference type="InterPro" id="IPR003593">
    <property type="entry name" value="AAA+_ATPase"/>
</dbReference>
<dbReference type="HOGENOM" id="CLU_000038_4_1_1"/>
<dbReference type="Pfam" id="PF12774">
    <property type="entry name" value="AAA_6"/>
    <property type="match status" value="1"/>
</dbReference>
<dbReference type="Gene3D" id="1.20.920.30">
    <property type="match status" value="1"/>
</dbReference>
<evidence type="ECO:0000256" key="16">
    <source>
        <dbReference type="SAM" id="Coils"/>
    </source>
</evidence>
<dbReference type="InterPro" id="IPR041466">
    <property type="entry name" value="Dynein_AAA5_ext"/>
</dbReference>
<dbReference type="Gene3D" id="1.20.58.1120">
    <property type="match status" value="1"/>
</dbReference>
<dbReference type="FunFam" id="3.40.50.300:FF:000049">
    <property type="entry name" value="Dynein, axonemal, heavy chain 5"/>
    <property type="match status" value="1"/>
</dbReference>
<evidence type="ECO:0000256" key="14">
    <source>
        <dbReference type="ARBA" id="ARBA00023273"/>
    </source>
</evidence>
<evidence type="ECO:0000256" key="1">
    <source>
        <dbReference type="ARBA" id="ARBA00004430"/>
    </source>
</evidence>
<feature type="domain" description="AAA+ ATPase" evidence="17">
    <location>
        <begin position="1399"/>
        <end position="1537"/>
    </location>
</feature>
<dbReference type="GO" id="GO:0005874">
    <property type="term" value="C:microtubule"/>
    <property type="evidence" value="ECO:0007669"/>
    <property type="project" value="UniProtKB-KW"/>
</dbReference>
<proteinExistence type="inferred from homology"/>
<dbReference type="InterPro" id="IPR042228">
    <property type="entry name" value="Dynein_linker_3"/>
</dbReference>
<dbReference type="FunFam" id="3.40.50.300:FF:001275">
    <property type="entry name" value="Dynein heavy chain, putative"/>
    <property type="match status" value="1"/>
</dbReference>
<dbReference type="InterPro" id="IPR041228">
    <property type="entry name" value="Dynein_C"/>
</dbReference>
<dbReference type="InterPro" id="IPR017868">
    <property type="entry name" value="Filamin/ABP280_repeat-like"/>
</dbReference>
<dbReference type="GO" id="GO:0030286">
    <property type="term" value="C:dynein complex"/>
    <property type="evidence" value="ECO:0007669"/>
    <property type="project" value="UniProtKB-KW"/>
</dbReference>
<dbReference type="Gene3D" id="1.10.8.1220">
    <property type="match status" value="1"/>
</dbReference>
<dbReference type="SMART" id="SM00557">
    <property type="entry name" value="IG_FLMN"/>
    <property type="match status" value="1"/>
</dbReference>
<feature type="domain" description="AAA+ ATPase" evidence="17">
    <location>
        <begin position="2055"/>
        <end position="2205"/>
    </location>
</feature>
<dbReference type="InterPro" id="IPR024743">
    <property type="entry name" value="Dynein_HC_stalk"/>
</dbReference>
<feature type="coiled-coil region" evidence="16">
    <location>
        <begin position="2651"/>
        <end position="2678"/>
    </location>
</feature>
<dbReference type="SMART" id="SM00382">
    <property type="entry name" value="AAA"/>
    <property type="match status" value="2"/>
</dbReference>
<dbReference type="InterPro" id="IPR013783">
    <property type="entry name" value="Ig-like_fold"/>
</dbReference>
<dbReference type="Pfam" id="PF01833">
    <property type="entry name" value="TIG"/>
    <property type="match status" value="1"/>
</dbReference>
<dbReference type="Gene3D" id="3.40.50.300">
    <property type="entry name" value="P-loop containing nucleotide triphosphate hydrolases"/>
    <property type="match status" value="5"/>
</dbReference>
<dbReference type="EMBL" id="FR824057">
    <property type="protein sequence ID" value="CCA15472.1"/>
    <property type="molecule type" value="Genomic_DNA"/>
</dbReference>
<dbReference type="Pfam" id="PF18199">
    <property type="entry name" value="Dynein_C"/>
    <property type="match status" value="1"/>
</dbReference>
<dbReference type="PROSITE" id="PS50194">
    <property type="entry name" value="FILAMIN_REPEAT"/>
    <property type="match status" value="1"/>
</dbReference>
<keyword evidence="6" id="KW-0677">Repeat</keyword>
<dbReference type="Gene3D" id="1.10.8.710">
    <property type="match status" value="1"/>
</dbReference>
<dbReference type="Pfam" id="PF17852">
    <property type="entry name" value="Dynein_AAA_lid"/>
    <property type="match status" value="1"/>
</dbReference>
<dbReference type="InterPro" id="IPR035699">
    <property type="entry name" value="AAA_6"/>
</dbReference>
<dbReference type="Pfam" id="PF12777">
    <property type="entry name" value="MT"/>
    <property type="match status" value="1"/>
</dbReference>
<evidence type="ECO:0000256" key="9">
    <source>
        <dbReference type="ARBA" id="ARBA00023017"/>
    </source>
</evidence>
<evidence type="ECO:0000256" key="10">
    <source>
        <dbReference type="ARBA" id="ARBA00023054"/>
    </source>
</evidence>
<evidence type="ECO:0000256" key="15">
    <source>
        <dbReference type="PROSITE-ProRule" id="PRU00087"/>
    </source>
</evidence>
<evidence type="ECO:0000256" key="7">
    <source>
        <dbReference type="ARBA" id="ARBA00022741"/>
    </source>
</evidence>
<dbReference type="Pfam" id="PF12780">
    <property type="entry name" value="AAA_8"/>
    <property type="match status" value="1"/>
</dbReference>
<dbReference type="InterPro" id="IPR041658">
    <property type="entry name" value="AAA_lid_11"/>
</dbReference>
<keyword evidence="7" id="KW-0547">Nucleotide-binding</keyword>
<evidence type="ECO:0000256" key="13">
    <source>
        <dbReference type="ARBA" id="ARBA00023212"/>
    </source>
</evidence>
<keyword evidence="5" id="KW-0493">Microtubule</keyword>
<evidence type="ECO:0000256" key="5">
    <source>
        <dbReference type="ARBA" id="ARBA00022701"/>
    </source>
</evidence>
<dbReference type="InterPro" id="IPR043160">
    <property type="entry name" value="Dynein_C_barrel"/>
</dbReference>